<feature type="compositionally biased region" description="Basic and acidic residues" evidence="1">
    <location>
        <begin position="247"/>
        <end position="268"/>
    </location>
</feature>
<feature type="compositionally biased region" description="Polar residues" evidence="1">
    <location>
        <begin position="198"/>
        <end position="207"/>
    </location>
</feature>
<dbReference type="EMBL" id="JAAAHW010008191">
    <property type="protein sequence ID" value="KAF9944906.1"/>
    <property type="molecule type" value="Genomic_DNA"/>
</dbReference>
<feature type="compositionally biased region" description="Basic and acidic residues" evidence="1">
    <location>
        <begin position="187"/>
        <end position="196"/>
    </location>
</feature>
<keyword evidence="3" id="KW-1185">Reference proteome</keyword>
<feature type="compositionally biased region" description="Polar residues" evidence="1">
    <location>
        <begin position="119"/>
        <end position="130"/>
    </location>
</feature>
<feature type="compositionally biased region" description="Basic and acidic residues" evidence="1">
    <location>
        <begin position="148"/>
        <end position="157"/>
    </location>
</feature>
<feature type="compositionally biased region" description="Polar residues" evidence="1">
    <location>
        <begin position="33"/>
        <end position="43"/>
    </location>
</feature>
<feature type="non-terminal residue" evidence="2">
    <location>
        <position position="319"/>
    </location>
</feature>
<dbReference type="AlphaFoldDB" id="A0A9P6LVR2"/>
<gene>
    <name evidence="2" type="ORF">BGZ65_011441</name>
</gene>
<feature type="region of interest" description="Disordered" evidence="1">
    <location>
        <begin position="185"/>
        <end position="319"/>
    </location>
</feature>
<comment type="caution">
    <text evidence="2">The sequence shown here is derived from an EMBL/GenBank/DDBJ whole genome shotgun (WGS) entry which is preliminary data.</text>
</comment>
<evidence type="ECO:0000313" key="2">
    <source>
        <dbReference type="EMBL" id="KAF9944906.1"/>
    </source>
</evidence>
<feature type="compositionally biased region" description="Basic and acidic residues" evidence="1">
    <location>
        <begin position="305"/>
        <end position="319"/>
    </location>
</feature>
<sequence length="319" mass="34456">MDARTSSITDRLKSPVPLTSPHFQNESIDREPSTFTVLSSALKRSSKGEESQPSPTRSVEFQLPDEVKQVAETSAKAPKGRPVAATAAAAATAATTITRTKTSQRRNQRIKIEEVEPTIESTASNFSTQEPIVETPDQPPAPTTARKRLQEVSEDRLSASSPTPMASSSSRFKPSIVSVVITKKRKLTEAERDHNRRNWGNSFSGEETGTVVDDISNGATTNTFDHADIARQSSSSASSTTDIQWRSSRDMALDDDHEGGGARQRAERSVSGSSKSSRNRRQGTSTSSVIPTDDGNAMVVSASNGRRDTDHPIDIDNQG</sequence>
<evidence type="ECO:0000313" key="3">
    <source>
        <dbReference type="Proteomes" id="UP000749646"/>
    </source>
</evidence>
<evidence type="ECO:0000256" key="1">
    <source>
        <dbReference type="SAM" id="MobiDB-lite"/>
    </source>
</evidence>
<feature type="region of interest" description="Disordered" evidence="1">
    <location>
        <begin position="1"/>
        <end position="65"/>
    </location>
</feature>
<feature type="compositionally biased region" description="Low complexity" evidence="1">
    <location>
        <begin position="158"/>
        <end position="170"/>
    </location>
</feature>
<organism evidence="2 3">
    <name type="scientific">Modicella reniformis</name>
    <dbReference type="NCBI Taxonomy" id="1440133"/>
    <lineage>
        <taxon>Eukaryota</taxon>
        <taxon>Fungi</taxon>
        <taxon>Fungi incertae sedis</taxon>
        <taxon>Mucoromycota</taxon>
        <taxon>Mortierellomycotina</taxon>
        <taxon>Mortierellomycetes</taxon>
        <taxon>Mortierellales</taxon>
        <taxon>Mortierellaceae</taxon>
        <taxon>Modicella</taxon>
    </lineage>
</organism>
<name>A0A9P6LVR2_9FUNG</name>
<accession>A0A9P6LVR2</accession>
<dbReference type="Proteomes" id="UP000749646">
    <property type="component" value="Unassembled WGS sequence"/>
</dbReference>
<proteinExistence type="predicted"/>
<feature type="region of interest" description="Disordered" evidence="1">
    <location>
        <begin position="92"/>
        <end position="173"/>
    </location>
</feature>
<protein>
    <submittedName>
        <fullName evidence="2">Uncharacterized protein</fullName>
    </submittedName>
</protein>
<reference evidence="2" key="1">
    <citation type="journal article" date="2020" name="Fungal Divers.">
        <title>Resolving the Mortierellaceae phylogeny through synthesis of multi-gene phylogenetics and phylogenomics.</title>
        <authorList>
            <person name="Vandepol N."/>
            <person name="Liber J."/>
            <person name="Desiro A."/>
            <person name="Na H."/>
            <person name="Kennedy M."/>
            <person name="Barry K."/>
            <person name="Grigoriev I.V."/>
            <person name="Miller A.N."/>
            <person name="O'Donnell K."/>
            <person name="Stajich J.E."/>
            <person name="Bonito G."/>
        </authorList>
    </citation>
    <scope>NUCLEOTIDE SEQUENCE</scope>
    <source>
        <strain evidence="2">MES-2147</strain>
    </source>
</reference>